<dbReference type="EMBL" id="AP024849">
    <property type="protein sequence ID" value="BCZ47436.1"/>
    <property type="molecule type" value="Genomic_DNA"/>
</dbReference>
<dbReference type="Pfam" id="PF14336">
    <property type="entry name" value="GLUCM-like_C"/>
    <property type="match status" value="1"/>
</dbReference>
<dbReference type="Gene3D" id="3.90.1640.20">
    <property type="entry name" value="TON_0340"/>
    <property type="match status" value="1"/>
</dbReference>
<accession>A0ABN6IZ80</accession>
<organism evidence="2 3">
    <name type="scientific">Clostridium gelidum</name>
    <dbReference type="NCBI Taxonomy" id="704125"/>
    <lineage>
        <taxon>Bacteria</taxon>
        <taxon>Bacillati</taxon>
        <taxon>Bacillota</taxon>
        <taxon>Clostridia</taxon>
        <taxon>Eubacteriales</taxon>
        <taxon>Clostridiaceae</taxon>
        <taxon>Clostridium</taxon>
    </lineage>
</organism>
<reference evidence="3" key="1">
    <citation type="submission" date="2021-07" db="EMBL/GenBank/DDBJ databases">
        <title>Complete genome sequencing of a Clostridium isolate.</title>
        <authorList>
            <person name="Ueki A."/>
            <person name="Tonouchi A."/>
        </authorList>
    </citation>
    <scope>NUCLEOTIDE SEQUENCE [LARGE SCALE GENOMIC DNA]</scope>
    <source>
        <strain evidence="3">C5S11</strain>
    </source>
</reference>
<proteinExistence type="predicted"/>
<dbReference type="Proteomes" id="UP000824633">
    <property type="component" value="Chromosome"/>
</dbReference>
<protein>
    <recommendedName>
        <fullName evidence="1">D-glutamate cyclase-like C-terminal domain-containing protein</fullName>
    </recommendedName>
</protein>
<dbReference type="RefSeq" id="WP_224033774.1">
    <property type="nucleotide sequence ID" value="NZ_AP024849.1"/>
</dbReference>
<feature type="domain" description="D-glutamate cyclase-like C-terminal" evidence="1">
    <location>
        <begin position="15"/>
        <end position="326"/>
    </location>
</feature>
<evidence type="ECO:0000313" key="2">
    <source>
        <dbReference type="EMBL" id="BCZ47436.1"/>
    </source>
</evidence>
<sequence>MKQEQLTIFNMGENLDNLMNLDPRGYGVCRILYSAAREYTEEPLTTNAAKKLVDTLKEGDLVYIMTGFVLLPFKKAEMDGIVSSLLLARSLVKAFNVKPVIICPDDNMEAVKNLAYVIGLHLYDNIEELNEYPISMAAIAFTKDVKKCAKQADEIIAKGLPSAVISIECPGANSVGTYHNAVGLDVTDLEAKQDILFTKLQDKGVLNIAIGDLGNEMGMGTIKKQLEEYIPYAAKGKCNCGCNGGIAAFTKADNIITATVSDWGCYGLIAAIAYLKKDLEILHTKEMQEEVMVVASRSGMIDMYGWLVPAIDGFGVSMNRSIVNLMRECVDSAIKLEKTTAKWFKEVIELGFYENIMQEQEANENLIRLNERSNRG</sequence>
<keyword evidence="3" id="KW-1185">Reference proteome</keyword>
<name>A0ABN6IZ80_9CLOT</name>
<evidence type="ECO:0000259" key="1">
    <source>
        <dbReference type="Pfam" id="PF14336"/>
    </source>
</evidence>
<gene>
    <name evidence="2" type="ORF">psyc5s11_35030</name>
</gene>
<dbReference type="InterPro" id="IPR025504">
    <property type="entry name" value="GLUCM_C"/>
</dbReference>
<evidence type="ECO:0000313" key="3">
    <source>
        <dbReference type="Proteomes" id="UP000824633"/>
    </source>
</evidence>